<dbReference type="Pfam" id="PF03668">
    <property type="entry name" value="RapZ-like_N"/>
    <property type="match status" value="1"/>
</dbReference>
<evidence type="ECO:0000313" key="7">
    <source>
        <dbReference type="EMBL" id="TQV89783.1"/>
    </source>
</evidence>
<dbReference type="Gene3D" id="3.40.50.300">
    <property type="entry name" value="P-loop containing nucleotide triphosphate hydrolases"/>
    <property type="match status" value="1"/>
</dbReference>
<keyword evidence="3 4" id="KW-0342">GTP-binding</keyword>
<protein>
    <submittedName>
        <fullName evidence="7">RNase adapter RapZ</fullName>
    </submittedName>
</protein>
<dbReference type="GO" id="GO:0005525">
    <property type="term" value="F:GTP binding"/>
    <property type="evidence" value="ECO:0007669"/>
    <property type="project" value="UniProtKB-UniRule"/>
</dbReference>
<proteinExistence type="inferred from homology"/>
<dbReference type="InterPro" id="IPR053930">
    <property type="entry name" value="RapZ-like_N"/>
</dbReference>
<keyword evidence="8" id="KW-1185">Reference proteome</keyword>
<dbReference type="Pfam" id="PF22740">
    <property type="entry name" value="PapZ_C"/>
    <property type="match status" value="1"/>
</dbReference>
<evidence type="ECO:0000256" key="2">
    <source>
        <dbReference type="ARBA" id="ARBA00022840"/>
    </source>
</evidence>
<dbReference type="HAMAP" id="MF_00636">
    <property type="entry name" value="RapZ_like"/>
    <property type="match status" value="1"/>
</dbReference>
<keyword evidence="2 4" id="KW-0067">ATP-binding</keyword>
<feature type="binding site" evidence="4">
    <location>
        <begin position="56"/>
        <end position="59"/>
    </location>
    <ligand>
        <name>GTP</name>
        <dbReference type="ChEBI" id="CHEBI:37565"/>
    </ligand>
</feature>
<evidence type="ECO:0000313" key="8">
    <source>
        <dbReference type="Proteomes" id="UP000315439"/>
    </source>
</evidence>
<evidence type="ECO:0000259" key="6">
    <source>
        <dbReference type="Pfam" id="PF22740"/>
    </source>
</evidence>
<name>A0A545UK11_9GAMM</name>
<feature type="domain" description="RapZ-like N-terminal" evidence="5">
    <location>
        <begin position="1"/>
        <end position="155"/>
    </location>
</feature>
<accession>A0A545UK11</accession>
<comment type="caution">
    <text evidence="7">The sequence shown here is derived from an EMBL/GenBank/DDBJ whole genome shotgun (WGS) entry which is preliminary data.</text>
</comment>
<dbReference type="InterPro" id="IPR053931">
    <property type="entry name" value="RapZ_C"/>
</dbReference>
<dbReference type="OrthoDB" id="9784461at2"/>
<dbReference type="PIRSF" id="PIRSF005052">
    <property type="entry name" value="P-loopkin"/>
    <property type="match status" value="1"/>
</dbReference>
<organism evidence="7 8">
    <name type="scientific">Aliikangiella coralliicola</name>
    <dbReference type="NCBI Taxonomy" id="2592383"/>
    <lineage>
        <taxon>Bacteria</taxon>
        <taxon>Pseudomonadati</taxon>
        <taxon>Pseudomonadota</taxon>
        <taxon>Gammaproteobacteria</taxon>
        <taxon>Oceanospirillales</taxon>
        <taxon>Pleioneaceae</taxon>
        <taxon>Aliikangiella</taxon>
    </lineage>
</organism>
<dbReference type="GO" id="GO:0005524">
    <property type="term" value="F:ATP binding"/>
    <property type="evidence" value="ECO:0007669"/>
    <property type="project" value="UniProtKB-UniRule"/>
</dbReference>
<reference evidence="7 8" key="1">
    <citation type="submission" date="2019-07" db="EMBL/GenBank/DDBJ databases">
        <title>Draft genome for Aliikangiella sp. M105.</title>
        <authorList>
            <person name="Wang G."/>
        </authorList>
    </citation>
    <scope>NUCLEOTIDE SEQUENCE [LARGE SCALE GENOMIC DNA]</scope>
    <source>
        <strain evidence="7 8">M105</strain>
    </source>
</reference>
<gene>
    <name evidence="7" type="primary">rapZ</name>
    <name evidence="7" type="ORF">FLL46_02575</name>
</gene>
<feature type="domain" description="RapZ C-terminal" evidence="6">
    <location>
        <begin position="162"/>
        <end position="280"/>
    </location>
</feature>
<dbReference type="EMBL" id="VIKS01000001">
    <property type="protein sequence ID" value="TQV89783.1"/>
    <property type="molecule type" value="Genomic_DNA"/>
</dbReference>
<keyword evidence="1 4" id="KW-0547">Nucleotide-binding</keyword>
<dbReference type="InterPro" id="IPR027417">
    <property type="entry name" value="P-loop_NTPase"/>
</dbReference>
<evidence type="ECO:0000256" key="3">
    <source>
        <dbReference type="ARBA" id="ARBA00023134"/>
    </source>
</evidence>
<dbReference type="AlphaFoldDB" id="A0A545UK11"/>
<dbReference type="PANTHER" id="PTHR30448:SF0">
    <property type="entry name" value="RNASE ADAPTER PROTEIN RAPZ"/>
    <property type="match status" value="1"/>
</dbReference>
<dbReference type="PANTHER" id="PTHR30448">
    <property type="entry name" value="RNASE ADAPTER PROTEIN RAPZ"/>
    <property type="match status" value="1"/>
</dbReference>
<sequence length="283" mass="32481">MKRIIVSGRSGSGKTVALRALEDQGFYCVDNIPIKLIPALLDQIDSHYPGLAIGIDARNVTHTSEEFDSLIKQIRQSKFQLDVVFIDANDTTLLKRFSETRRRHPLTTEGLSLSEAIQLEKERLEPVTRYAQLVIDTTSKSPHELCEVIVERVLGTKSSRLSLLFESFGFKNGAPNDADFVFDARCLPNPYWEEKLRPYTGKDEPIIHYLESQPTAQEFYWQLKVFLQTWIPRFEEDNRNYLTIAIGCTGGQHRSVYVAEKLAKNFASLYPDTQIRHRELRES</sequence>
<dbReference type="NCBIfam" id="NF003828">
    <property type="entry name" value="PRK05416.1"/>
    <property type="match status" value="1"/>
</dbReference>
<dbReference type="RefSeq" id="WP_142891847.1">
    <property type="nucleotide sequence ID" value="NZ_ML660160.1"/>
</dbReference>
<dbReference type="InterPro" id="IPR005337">
    <property type="entry name" value="RapZ-like"/>
</dbReference>
<dbReference type="Proteomes" id="UP000315439">
    <property type="component" value="Unassembled WGS sequence"/>
</dbReference>
<evidence type="ECO:0000256" key="4">
    <source>
        <dbReference type="HAMAP-Rule" id="MF_00636"/>
    </source>
</evidence>
<evidence type="ECO:0000259" key="5">
    <source>
        <dbReference type="Pfam" id="PF03668"/>
    </source>
</evidence>
<evidence type="ECO:0000256" key="1">
    <source>
        <dbReference type="ARBA" id="ARBA00022741"/>
    </source>
</evidence>
<dbReference type="SUPFAM" id="SSF52540">
    <property type="entry name" value="P-loop containing nucleoside triphosphate hydrolases"/>
    <property type="match status" value="1"/>
</dbReference>
<feature type="binding site" evidence="4">
    <location>
        <begin position="8"/>
        <end position="15"/>
    </location>
    <ligand>
        <name>ATP</name>
        <dbReference type="ChEBI" id="CHEBI:30616"/>
    </ligand>
</feature>